<dbReference type="AlphaFoldDB" id="A0A3M8R588"/>
<name>A0A3M8R588_9PROT</name>
<sequence>MDSCRRGIQGNRCPHRRTDSVNISFNPAARQEFADAATWYAEGAGEARAIDFRNEAQRSLRLISMHPSIGAPSAGDTRRLVIRRYPYSIIYRIDSSHLRVLAIASDRRRPGYWAGRR</sequence>
<dbReference type="Pfam" id="PF05016">
    <property type="entry name" value="ParE_toxin"/>
    <property type="match status" value="1"/>
</dbReference>
<dbReference type="InterPro" id="IPR007712">
    <property type="entry name" value="RelE/ParE_toxin"/>
</dbReference>
<dbReference type="EMBL" id="RIZI01000166">
    <property type="protein sequence ID" value="RNF61690.1"/>
    <property type="molecule type" value="Genomic_DNA"/>
</dbReference>
<organism evidence="2">
    <name type="scientific">Acidithiobacillus sulfuriphilus</name>
    <dbReference type="NCBI Taxonomy" id="1867749"/>
    <lineage>
        <taxon>Bacteria</taxon>
        <taxon>Pseudomonadati</taxon>
        <taxon>Pseudomonadota</taxon>
        <taxon>Acidithiobacillia</taxon>
        <taxon>Acidithiobacillales</taxon>
        <taxon>Acidithiobacillaceae</taxon>
        <taxon>Acidithiobacillus</taxon>
    </lineage>
</organism>
<dbReference type="InterPro" id="IPR035093">
    <property type="entry name" value="RelE/ParE_toxin_dom_sf"/>
</dbReference>
<reference evidence="2" key="1">
    <citation type="submission" date="2018-10" db="EMBL/GenBank/DDBJ databases">
        <title>Acidithiobacillus sulfuriphilus sp. nov.: an extremely acidophilic sulfur-oxidizing chemolithotroph isolated from a neutral pH environment.</title>
        <authorList>
            <person name="Falagan C."/>
            <person name="Moya-Beltran A."/>
            <person name="Quatrini R."/>
            <person name="Johnson D.B."/>
        </authorList>
    </citation>
    <scope>NUCLEOTIDE SEQUENCE [LARGE SCALE GENOMIC DNA]</scope>
    <source>
        <strain evidence="2">CJ-2</strain>
    </source>
</reference>
<evidence type="ECO:0000256" key="1">
    <source>
        <dbReference type="ARBA" id="ARBA00022649"/>
    </source>
</evidence>
<protein>
    <submittedName>
        <fullName evidence="2">Type II toxin-antitoxin system RelE/ParE family toxin</fullName>
    </submittedName>
</protein>
<evidence type="ECO:0000313" key="2">
    <source>
        <dbReference type="EMBL" id="RNF61690.1"/>
    </source>
</evidence>
<dbReference type="Gene3D" id="3.30.2310.20">
    <property type="entry name" value="RelE-like"/>
    <property type="match status" value="1"/>
</dbReference>
<proteinExistence type="predicted"/>
<comment type="caution">
    <text evidence="2">The sequence shown here is derived from an EMBL/GenBank/DDBJ whole genome shotgun (WGS) entry which is preliminary data.</text>
</comment>
<keyword evidence="1" id="KW-1277">Toxin-antitoxin system</keyword>
<accession>A0A3M8R588</accession>
<gene>
    <name evidence="2" type="ORF">EC580_07945</name>
</gene>